<evidence type="ECO:0000313" key="5">
    <source>
        <dbReference type="EMBL" id="WNM20187.1"/>
    </source>
</evidence>
<feature type="domain" description="Ig-like" evidence="4">
    <location>
        <begin position="32"/>
        <end position="90"/>
    </location>
</feature>
<accession>A0AA96J349</accession>
<gene>
    <name evidence="6" type="ORF">RN605_12950</name>
    <name evidence="5" type="ORF">RN608_05780</name>
</gene>
<accession>A0AA96F0K6</accession>
<dbReference type="EMBL" id="CP134890">
    <property type="protein sequence ID" value="WNM21577.1"/>
    <property type="molecule type" value="Genomic_DNA"/>
</dbReference>
<dbReference type="Proteomes" id="UP001304515">
    <property type="component" value="Chromosome"/>
</dbReference>
<name>A0AA96J349_9FLAO</name>
<evidence type="ECO:0000313" key="7">
    <source>
        <dbReference type="Proteomes" id="UP001304515"/>
    </source>
</evidence>
<keyword evidence="7" id="KW-1185">Reference proteome</keyword>
<sequence length="421" mass="44976">MKKNYTLLFVLLFVFAANSLSFAQACTTTVTEVTGTATICGGTTTTLTATHDGDNVYWYDAATDGNLFFTGNPYETAALTASTSFWAESRKQVQGTPTGGGAKLAPTSSSGTTVNATTAPWGLVFNATQSFILNSVDVFLSSTNPGTLVIDLKDSNQTVLQSWTINTPAGGTGSNPVQFTVALNYTVPVGNGYRLLAVSTPSMVRDLGSNAFPYPLGSVGSVTQGTINNSLTTNPGVYYFFYNWNYTPIVNCSSARVEQVVTVNTTSPPTGDAQQLFNVGDTVADLVVTGTDVIWYSDADGMNPIPTTTELVEGTTYYVSQTLNGCESTLLAVTAVTTLGVNNSAFATMNYYPNPVKEVFTLSNLEDTSQIEVYSVLGQQMFSKSYDSPEIKLDFSTFSNGLYLVKITSDDESKTIRVLKN</sequence>
<dbReference type="PROSITE" id="PS51257">
    <property type="entry name" value="PROKAR_LIPOPROTEIN"/>
    <property type="match status" value="1"/>
</dbReference>
<evidence type="ECO:0000256" key="2">
    <source>
        <dbReference type="SAM" id="SignalP"/>
    </source>
</evidence>
<feature type="domain" description="Secretion system C-terminal sorting" evidence="3">
    <location>
        <begin position="352"/>
        <end position="415"/>
    </location>
</feature>
<feature type="signal peptide" evidence="2">
    <location>
        <begin position="1"/>
        <end position="25"/>
    </location>
</feature>
<proteinExistence type="predicted"/>
<reference evidence="5 7" key="1">
    <citation type="submission" date="2023-09" db="EMBL/GenBank/DDBJ databases">
        <title>Flavobacterium sp. a novel bacteria isolate from Pepper rhizosphere.</title>
        <authorList>
            <person name="Peng Y."/>
            <person name="Lee J."/>
        </authorList>
    </citation>
    <scope>NUCLEOTIDE SEQUENCE</scope>
    <source>
        <strain evidence="5">PMR2A8</strain>
        <strain evidence="6 7">PMTSA4</strain>
    </source>
</reference>
<dbReference type="InterPro" id="IPR044023">
    <property type="entry name" value="Ig_7"/>
</dbReference>
<organism evidence="5">
    <name type="scientific">Flavobacterium capsici</name>
    <dbReference type="NCBI Taxonomy" id="3075618"/>
    <lineage>
        <taxon>Bacteria</taxon>
        <taxon>Pseudomonadati</taxon>
        <taxon>Bacteroidota</taxon>
        <taxon>Flavobacteriia</taxon>
        <taxon>Flavobacteriales</taxon>
        <taxon>Flavobacteriaceae</taxon>
        <taxon>Flavobacterium</taxon>
    </lineage>
</organism>
<evidence type="ECO:0000256" key="1">
    <source>
        <dbReference type="ARBA" id="ARBA00022729"/>
    </source>
</evidence>
<dbReference type="RefSeq" id="WP_313325448.1">
    <property type="nucleotide sequence ID" value="NZ_CP134878.1"/>
</dbReference>
<dbReference type="Pfam" id="PF19081">
    <property type="entry name" value="Ig_7"/>
    <property type="match status" value="1"/>
</dbReference>
<protein>
    <submittedName>
        <fullName evidence="5">T9SS type A sorting domain-containing protein</fullName>
    </submittedName>
</protein>
<dbReference type="AlphaFoldDB" id="A0AA96J349"/>
<dbReference type="Pfam" id="PF18962">
    <property type="entry name" value="Por_Secre_tail"/>
    <property type="match status" value="1"/>
</dbReference>
<dbReference type="NCBIfam" id="TIGR04183">
    <property type="entry name" value="Por_Secre_tail"/>
    <property type="match status" value="1"/>
</dbReference>
<dbReference type="KEGG" id="fcj:RN605_12950"/>
<evidence type="ECO:0000259" key="4">
    <source>
        <dbReference type="Pfam" id="PF19081"/>
    </source>
</evidence>
<dbReference type="InterPro" id="IPR026444">
    <property type="entry name" value="Secre_tail"/>
</dbReference>
<dbReference type="EMBL" id="CP134878">
    <property type="protein sequence ID" value="WNM20187.1"/>
    <property type="molecule type" value="Genomic_DNA"/>
</dbReference>
<evidence type="ECO:0000313" key="6">
    <source>
        <dbReference type="EMBL" id="WNM21577.1"/>
    </source>
</evidence>
<keyword evidence="1 2" id="KW-0732">Signal</keyword>
<feature type="chain" id="PRO_5044705385" evidence="2">
    <location>
        <begin position="26"/>
        <end position="421"/>
    </location>
</feature>
<evidence type="ECO:0000259" key="3">
    <source>
        <dbReference type="Pfam" id="PF18962"/>
    </source>
</evidence>